<name>A0A6C0F7J4_9ZZZZ</name>
<sequence>MKIMSNILLNALYKYYTSDGSDSNVQKLLDVLEDNSKVSLRIIDWFVTNYSKKHGIYYMIYEDVEGNKSFEEIDAEKLKDRKQFNTYHSYKAQLKSYSKKRFDPFCRRDRINFEYSEGKKIETTVGQLNFFKWAIDNLIIDYIQDNYDEIETDMNQSYHLIKKEKKTTNERKKRQELSKSASRGLNSNNISVVLDFN</sequence>
<organism evidence="1">
    <name type="scientific">viral metagenome</name>
    <dbReference type="NCBI Taxonomy" id="1070528"/>
    <lineage>
        <taxon>unclassified sequences</taxon>
        <taxon>metagenomes</taxon>
        <taxon>organismal metagenomes</taxon>
    </lineage>
</organism>
<reference evidence="1" key="1">
    <citation type="journal article" date="2020" name="Nature">
        <title>Giant virus diversity and host interactions through global metagenomics.</title>
        <authorList>
            <person name="Schulz F."/>
            <person name="Roux S."/>
            <person name="Paez-Espino D."/>
            <person name="Jungbluth S."/>
            <person name="Walsh D.A."/>
            <person name="Denef V.J."/>
            <person name="McMahon K.D."/>
            <person name="Konstantinidis K.T."/>
            <person name="Eloe-Fadrosh E.A."/>
            <person name="Kyrpides N.C."/>
            <person name="Woyke T."/>
        </authorList>
    </citation>
    <scope>NUCLEOTIDE SEQUENCE</scope>
    <source>
        <strain evidence="1">GVMAG-S-ERX555931-87</strain>
    </source>
</reference>
<dbReference type="EMBL" id="MN738744">
    <property type="protein sequence ID" value="QHT36539.1"/>
    <property type="molecule type" value="Genomic_DNA"/>
</dbReference>
<protein>
    <submittedName>
        <fullName evidence="1">Uncharacterized protein</fullName>
    </submittedName>
</protein>
<dbReference type="AlphaFoldDB" id="A0A6C0F7J4"/>
<proteinExistence type="predicted"/>
<accession>A0A6C0F7J4</accession>
<evidence type="ECO:0000313" key="1">
    <source>
        <dbReference type="EMBL" id="QHT36539.1"/>
    </source>
</evidence>
<dbReference type="InterPro" id="IPR055621">
    <property type="entry name" value="DUF7197"/>
</dbReference>
<dbReference type="Pfam" id="PF23827">
    <property type="entry name" value="DUF7197"/>
    <property type="match status" value="1"/>
</dbReference>